<organism evidence="2 3">
    <name type="scientific">Sclerotinia nivalis</name>
    <dbReference type="NCBI Taxonomy" id="352851"/>
    <lineage>
        <taxon>Eukaryota</taxon>
        <taxon>Fungi</taxon>
        <taxon>Dikarya</taxon>
        <taxon>Ascomycota</taxon>
        <taxon>Pezizomycotina</taxon>
        <taxon>Leotiomycetes</taxon>
        <taxon>Helotiales</taxon>
        <taxon>Sclerotiniaceae</taxon>
        <taxon>Sclerotinia</taxon>
    </lineage>
</organism>
<evidence type="ECO:0000256" key="1">
    <source>
        <dbReference type="SAM" id="MobiDB-lite"/>
    </source>
</evidence>
<protein>
    <submittedName>
        <fullName evidence="2">Uncharacterized protein</fullName>
    </submittedName>
</protein>
<accession>A0A9X0AKC3</accession>
<keyword evidence="3" id="KW-1185">Reference proteome</keyword>
<gene>
    <name evidence="2" type="ORF">OCU04_006733</name>
</gene>
<sequence length="150" mass="16497">MDPQTIYPPFPESCDHGGHIKTLVCMKNSRVNSIAICQYCKVFHMSFKECGNNPIKMSETILDCVMPPLTSPIYLNDIPEIDTDGPKILTPTLPSNGFDGTGDRDDRGLGSIQLPSENKLLPKQRPLRLPLPSCKSKLTSVSLLLGEILS</sequence>
<dbReference type="EMBL" id="JAPEIS010000007">
    <property type="protein sequence ID" value="KAJ8064391.1"/>
    <property type="molecule type" value="Genomic_DNA"/>
</dbReference>
<evidence type="ECO:0000313" key="2">
    <source>
        <dbReference type="EMBL" id="KAJ8064391.1"/>
    </source>
</evidence>
<name>A0A9X0AKC3_9HELO</name>
<feature type="region of interest" description="Disordered" evidence="1">
    <location>
        <begin position="93"/>
        <end position="113"/>
    </location>
</feature>
<proteinExistence type="predicted"/>
<comment type="caution">
    <text evidence="2">The sequence shown here is derived from an EMBL/GenBank/DDBJ whole genome shotgun (WGS) entry which is preliminary data.</text>
</comment>
<evidence type="ECO:0000313" key="3">
    <source>
        <dbReference type="Proteomes" id="UP001152300"/>
    </source>
</evidence>
<dbReference type="AlphaFoldDB" id="A0A9X0AKC3"/>
<reference evidence="2" key="1">
    <citation type="submission" date="2022-11" db="EMBL/GenBank/DDBJ databases">
        <title>Genome Resource of Sclerotinia nivalis Strain SnTB1, a Plant Pathogen Isolated from American Ginseng.</title>
        <authorList>
            <person name="Fan S."/>
        </authorList>
    </citation>
    <scope>NUCLEOTIDE SEQUENCE</scope>
    <source>
        <strain evidence="2">SnTB1</strain>
    </source>
</reference>
<dbReference type="Proteomes" id="UP001152300">
    <property type="component" value="Unassembled WGS sequence"/>
</dbReference>